<reference evidence="9" key="1">
    <citation type="submission" date="2021-12" db="EMBL/GenBank/DDBJ databases">
        <title>Prjna785345.</title>
        <authorList>
            <person name="Rujirawat T."/>
            <person name="Krajaejun T."/>
        </authorList>
    </citation>
    <scope>NUCLEOTIDE SEQUENCE</scope>
    <source>
        <strain evidence="9">Pi057C3</strain>
    </source>
</reference>
<dbReference type="PANTHER" id="PTHR13220">
    <property type="entry name" value="TIMELESS INTERACTING-RELATED"/>
    <property type="match status" value="1"/>
</dbReference>
<dbReference type="Pfam" id="PF07962">
    <property type="entry name" value="Swi3"/>
    <property type="match status" value="1"/>
</dbReference>
<name>A0AAD5L8Y4_PYTIN</name>
<evidence type="ECO:0000259" key="8">
    <source>
        <dbReference type="Pfam" id="PF07962"/>
    </source>
</evidence>
<dbReference type="GO" id="GO:0031297">
    <property type="term" value="P:replication fork processing"/>
    <property type="evidence" value="ECO:0007669"/>
    <property type="project" value="UniProtKB-UniRule"/>
</dbReference>
<dbReference type="GO" id="GO:0000076">
    <property type="term" value="P:DNA replication checkpoint signaling"/>
    <property type="evidence" value="ECO:0007669"/>
    <property type="project" value="UniProtKB-UniRule"/>
</dbReference>
<dbReference type="GO" id="GO:0006974">
    <property type="term" value="P:DNA damage response"/>
    <property type="evidence" value="ECO:0007669"/>
    <property type="project" value="UniProtKB-KW"/>
</dbReference>
<dbReference type="GO" id="GO:0043111">
    <property type="term" value="P:replication fork arrest"/>
    <property type="evidence" value="ECO:0007669"/>
    <property type="project" value="TreeGrafter"/>
</dbReference>
<gene>
    <name evidence="9" type="ORF">P43SY_010457</name>
</gene>
<dbReference type="InterPro" id="IPR012923">
    <property type="entry name" value="Csm3"/>
</dbReference>
<evidence type="ECO:0000256" key="5">
    <source>
        <dbReference type="ARBA" id="ARBA00023306"/>
    </source>
</evidence>
<dbReference type="AlphaFoldDB" id="A0AAD5L8Y4"/>
<proteinExistence type="inferred from homology"/>
<comment type="function">
    <text evidence="6">Plays an important role in the control of DNA replication and the maintenance of replication fork stability.</text>
</comment>
<organism evidence="9 10">
    <name type="scientific">Pythium insidiosum</name>
    <name type="common">Pythiosis disease agent</name>
    <dbReference type="NCBI Taxonomy" id="114742"/>
    <lineage>
        <taxon>Eukaryota</taxon>
        <taxon>Sar</taxon>
        <taxon>Stramenopiles</taxon>
        <taxon>Oomycota</taxon>
        <taxon>Peronosporomycetes</taxon>
        <taxon>Pythiales</taxon>
        <taxon>Pythiaceae</taxon>
        <taxon>Pythium</taxon>
    </lineage>
</organism>
<comment type="caution">
    <text evidence="9">The sequence shown here is derived from an EMBL/GenBank/DDBJ whole genome shotgun (WGS) entry which is preliminary data.</text>
</comment>
<dbReference type="EMBL" id="JAKCXM010000523">
    <property type="protein sequence ID" value="KAJ0393160.1"/>
    <property type="molecule type" value="Genomic_DNA"/>
</dbReference>
<evidence type="ECO:0000256" key="6">
    <source>
        <dbReference type="RuleBase" id="RU366049"/>
    </source>
</evidence>
<evidence type="ECO:0000313" key="9">
    <source>
        <dbReference type="EMBL" id="KAJ0393160.1"/>
    </source>
</evidence>
<dbReference type="InterPro" id="IPR040038">
    <property type="entry name" value="TIPIN/Csm3/Swi3"/>
</dbReference>
<dbReference type="PANTHER" id="PTHR13220:SF11">
    <property type="entry name" value="TIMELESS-INTERACTING PROTEIN"/>
    <property type="match status" value="1"/>
</dbReference>
<keyword evidence="10" id="KW-1185">Reference proteome</keyword>
<keyword evidence="4 6" id="KW-0539">Nucleus</keyword>
<evidence type="ECO:0000256" key="4">
    <source>
        <dbReference type="ARBA" id="ARBA00023242"/>
    </source>
</evidence>
<protein>
    <recommendedName>
        <fullName evidence="8">Chromosome segregation in meiosis protein 3 domain-containing protein</fullName>
    </recommendedName>
</protein>
<keyword evidence="5 6" id="KW-0131">Cell cycle</keyword>
<feature type="region of interest" description="Disordered" evidence="7">
    <location>
        <begin position="1"/>
        <end position="45"/>
    </location>
</feature>
<evidence type="ECO:0000256" key="3">
    <source>
        <dbReference type="ARBA" id="ARBA00022763"/>
    </source>
</evidence>
<evidence type="ECO:0000256" key="2">
    <source>
        <dbReference type="ARBA" id="ARBA00006075"/>
    </source>
</evidence>
<evidence type="ECO:0000256" key="1">
    <source>
        <dbReference type="ARBA" id="ARBA00004123"/>
    </source>
</evidence>
<evidence type="ECO:0000256" key="7">
    <source>
        <dbReference type="SAM" id="MobiDB-lite"/>
    </source>
</evidence>
<dbReference type="Proteomes" id="UP001209570">
    <property type="component" value="Unassembled WGS sequence"/>
</dbReference>
<dbReference type="GO" id="GO:0031298">
    <property type="term" value="C:replication fork protection complex"/>
    <property type="evidence" value="ECO:0007669"/>
    <property type="project" value="TreeGrafter"/>
</dbReference>
<evidence type="ECO:0000313" key="10">
    <source>
        <dbReference type="Proteomes" id="UP001209570"/>
    </source>
</evidence>
<sequence length="181" mass="19997">MSMRGWEGDGGDVRQAPAVAEAPQEDGGGAQNESAATKIPTTRRKRQVLSETHLLSDDGFKKIYATFPFQVSGGVAGQEAHALNSLIRMYKQWAYDLYPGLNFEDFIDRAEALGKTHGVQGLMSDLRTKEMRRALHLPDHDDPSSAERDLVDVDRMDDDEDMGFIAPGGHSEDESEEEAML</sequence>
<comment type="similarity">
    <text evidence="2 6">Belongs to the CSM3 family.</text>
</comment>
<feature type="region of interest" description="Disordered" evidence="7">
    <location>
        <begin position="159"/>
        <end position="181"/>
    </location>
</feature>
<dbReference type="GO" id="GO:0003677">
    <property type="term" value="F:DNA binding"/>
    <property type="evidence" value="ECO:0007669"/>
    <property type="project" value="TreeGrafter"/>
</dbReference>
<feature type="domain" description="Chromosome segregation in meiosis protein 3" evidence="8">
    <location>
        <begin position="49"/>
        <end position="130"/>
    </location>
</feature>
<accession>A0AAD5L8Y4</accession>
<comment type="subcellular location">
    <subcellularLocation>
        <location evidence="1 6">Nucleus</location>
    </subcellularLocation>
</comment>
<keyword evidence="3 6" id="KW-0227">DNA damage</keyword>